<reference evidence="8 9" key="1">
    <citation type="submission" date="2022-05" db="EMBL/GenBank/DDBJ databases">
        <authorList>
            <consortium name="Genoscope - CEA"/>
            <person name="William W."/>
        </authorList>
    </citation>
    <scope>NUCLEOTIDE SEQUENCE [LARGE SCALE GENOMIC DNA]</scope>
</reference>
<evidence type="ECO:0000256" key="4">
    <source>
        <dbReference type="ARBA" id="ARBA00022605"/>
    </source>
</evidence>
<organism evidence="8 9">
    <name type="scientific">Pocillopora meandrina</name>
    <dbReference type="NCBI Taxonomy" id="46732"/>
    <lineage>
        <taxon>Eukaryota</taxon>
        <taxon>Metazoa</taxon>
        <taxon>Cnidaria</taxon>
        <taxon>Anthozoa</taxon>
        <taxon>Hexacorallia</taxon>
        <taxon>Scleractinia</taxon>
        <taxon>Astrocoeniina</taxon>
        <taxon>Pocilloporidae</taxon>
        <taxon>Pocillopora</taxon>
    </lineage>
</organism>
<evidence type="ECO:0000313" key="9">
    <source>
        <dbReference type="Proteomes" id="UP001159428"/>
    </source>
</evidence>
<evidence type="ECO:0000256" key="2">
    <source>
        <dbReference type="ARBA" id="ARBA00009667"/>
    </source>
</evidence>
<keyword evidence="4 7" id="KW-0028">Amino-acid biosynthesis</keyword>
<dbReference type="EC" id="5.3.1.16" evidence="3"/>
<dbReference type="EMBL" id="CALNXJ010000030">
    <property type="protein sequence ID" value="CAH3136752.1"/>
    <property type="molecule type" value="Genomic_DNA"/>
</dbReference>
<evidence type="ECO:0000256" key="7">
    <source>
        <dbReference type="RuleBase" id="RU003657"/>
    </source>
</evidence>
<comment type="pathway">
    <text evidence="1">Amino-acid biosynthesis; L-histidine biosynthesis; L-histidine from 5-phospho-alpha-D-ribose 1-diphosphate: step 4/9.</text>
</comment>
<dbReference type="GO" id="GO:0003949">
    <property type="term" value="F:1-(5-phosphoribosyl)-5-[(5-phosphoribosylamino)methylideneamino]imidazole-4-carboxamide isomerase activity"/>
    <property type="evidence" value="ECO:0007669"/>
    <property type="project" value="UniProtKB-EC"/>
</dbReference>
<dbReference type="GO" id="GO:0000162">
    <property type="term" value="P:L-tryptophan biosynthetic process"/>
    <property type="evidence" value="ECO:0007669"/>
    <property type="project" value="TreeGrafter"/>
</dbReference>
<sequence>MKCPVGSKRKMADDHQKVTQFRPCIDLHDGKVKQIVGGTLTDNEGHLQTNFIASHRPGYFASLYRKDNLTGGHVIKLGPGNDAAAEEALAAWPDGLQIGGGITIDNAISWLDKGASKVIVTSWLFPSGEFSMERLHQLSSLIGKEQLVIDLSCRRQKNSWFVAMNKWQTVTSLEISKEILHQMSQFASEFLVHAADVEGLCKGIDEELVKALGQWSPIPCTYAGGGKDISDLELVNRLSGGKVDLTFGSALDLFGGNGVRYADCVEWNRMYSR</sequence>
<comment type="caution">
    <text evidence="8">The sequence shown here is derived from an EMBL/GenBank/DDBJ whole genome shotgun (WGS) entry which is preliminary data.</text>
</comment>
<evidence type="ECO:0000256" key="6">
    <source>
        <dbReference type="ARBA" id="ARBA00023235"/>
    </source>
</evidence>
<evidence type="ECO:0000256" key="1">
    <source>
        <dbReference type="ARBA" id="ARBA00005133"/>
    </source>
</evidence>
<dbReference type="InterPro" id="IPR013785">
    <property type="entry name" value="Aldolase_TIM"/>
</dbReference>
<evidence type="ECO:0000256" key="5">
    <source>
        <dbReference type="ARBA" id="ARBA00023102"/>
    </source>
</evidence>
<proteinExistence type="inferred from homology"/>
<protein>
    <recommendedName>
        <fullName evidence="3">1-(5-phosphoribosyl)-5-[(5-phosphoribosylamino)methylideneamino]imidazole-4-carboxamideisomerase</fullName>
        <ecNumber evidence="3">5.3.1.16</ecNumber>
    </recommendedName>
</protein>
<evidence type="ECO:0000256" key="3">
    <source>
        <dbReference type="ARBA" id="ARBA00012550"/>
    </source>
</evidence>
<dbReference type="Gene3D" id="3.20.20.70">
    <property type="entry name" value="Aldolase class I"/>
    <property type="match status" value="1"/>
</dbReference>
<dbReference type="InterPro" id="IPR044524">
    <property type="entry name" value="Isoase_HisA-like"/>
</dbReference>
<keyword evidence="5 7" id="KW-0368">Histidine biosynthesis</keyword>
<accession>A0AAU9X554</accession>
<dbReference type="InterPro" id="IPR011060">
    <property type="entry name" value="RibuloseP-bd_barrel"/>
</dbReference>
<dbReference type="NCBIfam" id="TIGR02129">
    <property type="entry name" value="hisA_euk"/>
    <property type="match status" value="1"/>
</dbReference>
<dbReference type="PANTHER" id="PTHR43090">
    <property type="entry name" value="1-(5-PHOSPHORIBOSYL)-5-[(5-PHOSPHORIBOSYLAMINO)METHYLIDENEAMINO] IMIDAZOLE-4-CARBOXAMIDE ISOMERASE"/>
    <property type="match status" value="1"/>
</dbReference>
<dbReference type="FunFam" id="3.20.20.70:FF:000110">
    <property type="entry name" value="1-(5-phosphoribosyl)-5-[(5-phosphoribosylamino)methylideneamino] imidazole-4-carboxamide isomerase, chloroplastic"/>
    <property type="match status" value="1"/>
</dbReference>
<dbReference type="Proteomes" id="UP001159428">
    <property type="component" value="Unassembled WGS sequence"/>
</dbReference>
<dbReference type="Pfam" id="PF00977">
    <property type="entry name" value="His_biosynth"/>
    <property type="match status" value="1"/>
</dbReference>
<gene>
    <name evidence="8" type="ORF">PMEA_00017528</name>
</gene>
<keyword evidence="9" id="KW-1185">Reference proteome</keyword>
<dbReference type="InterPro" id="IPR006062">
    <property type="entry name" value="His_biosynth"/>
</dbReference>
<dbReference type="AlphaFoldDB" id="A0AAU9X554"/>
<dbReference type="GO" id="GO:0005737">
    <property type="term" value="C:cytoplasm"/>
    <property type="evidence" value="ECO:0007669"/>
    <property type="project" value="TreeGrafter"/>
</dbReference>
<dbReference type="SUPFAM" id="SSF51366">
    <property type="entry name" value="Ribulose-phoshate binding barrel"/>
    <property type="match status" value="1"/>
</dbReference>
<name>A0AAU9X554_9CNID</name>
<dbReference type="InterPro" id="IPR011858">
    <property type="entry name" value="His6/HISN3"/>
</dbReference>
<dbReference type="CDD" id="cd04723">
    <property type="entry name" value="HisA_HisF"/>
    <property type="match status" value="1"/>
</dbReference>
<dbReference type="PANTHER" id="PTHR43090:SF2">
    <property type="entry name" value="1-(5-PHOSPHORIBOSYL)-5-[(5-PHOSPHORIBOSYLAMINO)METHYLIDENEAMINO] IMIDAZOLE-4-CARBOXAMIDE ISOMERASE"/>
    <property type="match status" value="1"/>
</dbReference>
<comment type="similarity">
    <text evidence="2 7">Belongs to the HisA/HisF family.</text>
</comment>
<keyword evidence="6" id="KW-0413">Isomerase</keyword>
<evidence type="ECO:0000313" key="8">
    <source>
        <dbReference type="EMBL" id="CAH3136752.1"/>
    </source>
</evidence>
<dbReference type="GO" id="GO:0000105">
    <property type="term" value="P:L-histidine biosynthetic process"/>
    <property type="evidence" value="ECO:0007669"/>
    <property type="project" value="UniProtKB-KW"/>
</dbReference>